<sequence length="345" mass="37863">MNAPDGFVGSDHGLWAQRIAGLSKTQAAELARRARHAPLFMHAYSLHLNFRFGDFKPIDLLDFAAEQKLIGVKIHVEDGEEANSLLTASDKTRAAFADHARALGLKVHIETSSTALGDLEAAIEVARAVGGVSVRSYPRYEAHVSEIIARTIDDLKALSRLDPEGKLLFTLEQHEDLNSTDLVGIVEAVGNPHLSLLFDFGNMINAYERPLEALRIQAPHVTEVHVKDCHVVPDRGGWAQTGCISGTGDLPFADLLVELLLLGRDKPQVTALALEEEVDYHAPAMRFPDETDDPFIPFRTASLTPFDVATLPERMARERQEALGQIITVRSLLQEIESLALEVAC</sequence>
<evidence type="ECO:0000313" key="3">
    <source>
        <dbReference type="Proteomes" id="UP000581135"/>
    </source>
</evidence>
<dbReference type="Pfam" id="PF01261">
    <property type="entry name" value="AP_endonuc_2"/>
    <property type="match status" value="1"/>
</dbReference>
<evidence type="ECO:0000259" key="1">
    <source>
        <dbReference type="Pfam" id="PF01261"/>
    </source>
</evidence>
<dbReference type="PANTHER" id="PTHR12110">
    <property type="entry name" value="HYDROXYPYRUVATE ISOMERASE"/>
    <property type="match status" value="1"/>
</dbReference>
<comment type="caution">
    <text evidence="2">The sequence shown here is derived from an EMBL/GenBank/DDBJ whole genome shotgun (WGS) entry which is preliminary data.</text>
</comment>
<reference evidence="2 3" key="1">
    <citation type="submission" date="2020-08" db="EMBL/GenBank/DDBJ databases">
        <title>Genomic Encyclopedia of Type Strains, Phase III (KMG-III): the genomes of soil and plant-associated and newly described type strains.</title>
        <authorList>
            <person name="Whitman W."/>
        </authorList>
    </citation>
    <scope>NUCLEOTIDE SEQUENCE [LARGE SCALE GENOMIC DNA]</scope>
    <source>
        <strain evidence="2 3">CECT 8803</strain>
    </source>
</reference>
<dbReference type="EMBL" id="JACHXA010000007">
    <property type="protein sequence ID" value="MBB3066194.1"/>
    <property type="molecule type" value="Genomic_DNA"/>
</dbReference>
<dbReference type="Proteomes" id="UP000581135">
    <property type="component" value="Unassembled WGS sequence"/>
</dbReference>
<dbReference type="SUPFAM" id="SSF51658">
    <property type="entry name" value="Xylose isomerase-like"/>
    <property type="match status" value="1"/>
</dbReference>
<dbReference type="GO" id="GO:0016853">
    <property type="term" value="F:isomerase activity"/>
    <property type="evidence" value="ECO:0007669"/>
    <property type="project" value="UniProtKB-KW"/>
</dbReference>
<accession>A0A839SX08</accession>
<dbReference type="PANTHER" id="PTHR12110:SF53">
    <property type="entry name" value="BLR5974 PROTEIN"/>
    <property type="match status" value="1"/>
</dbReference>
<dbReference type="AlphaFoldDB" id="A0A839SX08"/>
<dbReference type="Gene3D" id="3.20.20.150">
    <property type="entry name" value="Divalent-metal-dependent TIM barrel enzymes"/>
    <property type="match status" value="1"/>
</dbReference>
<keyword evidence="2" id="KW-0413">Isomerase</keyword>
<keyword evidence="3" id="KW-1185">Reference proteome</keyword>
<dbReference type="RefSeq" id="WP_221205880.1">
    <property type="nucleotide sequence ID" value="NZ_JACHXA010000007.1"/>
</dbReference>
<protein>
    <submittedName>
        <fullName evidence="2">Sugar phosphate isomerase/epimerase</fullName>
    </submittedName>
</protein>
<evidence type="ECO:0000313" key="2">
    <source>
        <dbReference type="EMBL" id="MBB3066194.1"/>
    </source>
</evidence>
<dbReference type="InterPro" id="IPR013022">
    <property type="entry name" value="Xyl_isomerase-like_TIM-brl"/>
</dbReference>
<organism evidence="2 3">
    <name type="scientific">Limibacillus halophilus</name>
    <dbReference type="NCBI Taxonomy" id="1579333"/>
    <lineage>
        <taxon>Bacteria</taxon>
        <taxon>Pseudomonadati</taxon>
        <taxon>Pseudomonadota</taxon>
        <taxon>Alphaproteobacteria</taxon>
        <taxon>Rhodospirillales</taxon>
        <taxon>Rhodovibrionaceae</taxon>
        <taxon>Limibacillus</taxon>
    </lineage>
</organism>
<feature type="domain" description="Xylose isomerase-like TIM barrel" evidence="1">
    <location>
        <begin position="114"/>
        <end position="259"/>
    </location>
</feature>
<proteinExistence type="predicted"/>
<gene>
    <name evidence="2" type="ORF">FHR98_002499</name>
</gene>
<name>A0A839SX08_9PROT</name>
<dbReference type="InterPro" id="IPR036237">
    <property type="entry name" value="Xyl_isomerase-like_sf"/>
</dbReference>
<dbReference type="InterPro" id="IPR050312">
    <property type="entry name" value="IolE/XylAMocC-like"/>
</dbReference>